<comment type="caution">
    <text evidence="2">The sequence shown here is derived from an EMBL/GenBank/DDBJ whole genome shotgun (WGS) entry which is preliminary data.</text>
</comment>
<reference evidence="2" key="1">
    <citation type="submission" date="2023-07" db="EMBL/GenBank/DDBJ databases">
        <title>A chromosome-level genome assembly of Lolium multiflorum.</title>
        <authorList>
            <person name="Chen Y."/>
            <person name="Copetti D."/>
            <person name="Kolliker R."/>
            <person name="Studer B."/>
        </authorList>
    </citation>
    <scope>NUCLEOTIDE SEQUENCE</scope>
    <source>
        <strain evidence="2">02402/16</strain>
        <tissue evidence="2">Leaf</tissue>
    </source>
</reference>
<proteinExistence type="predicted"/>
<dbReference type="PANTHER" id="PTHR34223:SF51">
    <property type="entry name" value="OS06G0556300 PROTEIN"/>
    <property type="match status" value="1"/>
</dbReference>
<protein>
    <recommendedName>
        <fullName evidence="1">F-box domain-containing protein</fullName>
    </recommendedName>
</protein>
<dbReference type="Pfam" id="PF00646">
    <property type="entry name" value="F-box"/>
    <property type="match status" value="1"/>
</dbReference>
<evidence type="ECO:0000313" key="3">
    <source>
        <dbReference type="Proteomes" id="UP001231189"/>
    </source>
</evidence>
<feature type="domain" description="F-box" evidence="1">
    <location>
        <begin position="9"/>
        <end position="47"/>
    </location>
</feature>
<dbReference type="InterPro" id="IPR001810">
    <property type="entry name" value="F-box_dom"/>
</dbReference>
<evidence type="ECO:0000259" key="1">
    <source>
        <dbReference type="PROSITE" id="PS50181"/>
    </source>
</evidence>
<dbReference type="PROSITE" id="PS50181">
    <property type="entry name" value="FBOX"/>
    <property type="match status" value="1"/>
</dbReference>
<dbReference type="InterPro" id="IPR036047">
    <property type="entry name" value="F-box-like_dom_sf"/>
</dbReference>
<dbReference type="InterPro" id="IPR053197">
    <property type="entry name" value="F-box_SCFL_complex_component"/>
</dbReference>
<gene>
    <name evidence="2" type="ORF">QYE76_047141</name>
</gene>
<keyword evidence="3" id="KW-1185">Reference proteome</keyword>
<dbReference type="Proteomes" id="UP001231189">
    <property type="component" value="Unassembled WGS sequence"/>
</dbReference>
<sequence length="242" mass="26318">MAASHRQGGDRLSALPDRALEHVLSNLTSVEAVRTSVLSRRWRDVYEGVPVVDLVDTKTGQRCDSFDHIKICFDYQVASAILCKGPGTPIRALRLTVLYGDLMDQWIGRSGGRPGAGPPVRLKRAGAVVTDKEKALDGHPAGQAPMPVWTGSTLDRSDRACRVVRRLGSGRIWHRPGLRLPLSRIPPAPPSRVHGMSSCPAPCPASRPLSGPAAPLLLIRELVWSNPNFIGLELHSRIIFSL</sequence>
<name>A0AAD8TQW8_LOLMU</name>
<evidence type="ECO:0000313" key="2">
    <source>
        <dbReference type="EMBL" id="KAK1686293.1"/>
    </source>
</evidence>
<dbReference type="PANTHER" id="PTHR34223">
    <property type="entry name" value="OS11G0201299 PROTEIN"/>
    <property type="match status" value="1"/>
</dbReference>
<organism evidence="2 3">
    <name type="scientific">Lolium multiflorum</name>
    <name type="common">Italian ryegrass</name>
    <name type="synonym">Lolium perenne subsp. multiflorum</name>
    <dbReference type="NCBI Taxonomy" id="4521"/>
    <lineage>
        <taxon>Eukaryota</taxon>
        <taxon>Viridiplantae</taxon>
        <taxon>Streptophyta</taxon>
        <taxon>Embryophyta</taxon>
        <taxon>Tracheophyta</taxon>
        <taxon>Spermatophyta</taxon>
        <taxon>Magnoliopsida</taxon>
        <taxon>Liliopsida</taxon>
        <taxon>Poales</taxon>
        <taxon>Poaceae</taxon>
        <taxon>BOP clade</taxon>
        <taxon>Pooideae</taxon>
        <taxon>Poodae</taxon>
        <taxon>Poeae</taxon>
        <taxon>Poeae Chloroplast Group 2 (Poeae type)</taxon>
        <taxon>Loliodinae</taxon>
        <taxon>Loliinae</taxon>
        <taxon>Lolium</taxon>
    </lineage>
</organism>
<dbReference type="EMBL" id="JAUUTY010000002">
    <property type="protein sequence ID" value="KAK1686293.1"/>
    <property type="molecule type" value="Genomic_DNA"/>
</dbReference>
<dbReference type="SUPFAM" id="SSF81383">
    <property type="entry name" value="F-box domain"/>
    <property type="match status" value="1"/>
</dbReference>
<dbReference type="AlphaFoldDB" id="A0AAD8TQW8"/>
<accession>A0AAD8TQW8</accession>